<protein>
    <submittedName>
        <fullName evidence="2">Carbohydrate-binding module family 13 protein</fullName>
    </submittedName>
</protein>
<name>A0A0C9VQR0_SPHS4</name>
<dbReference type="CDD" id="cd23422">
    <property type="entry name" value="beta-trefoil_Ricin_MPL_CNL"/>
    <property type="match status" value="1"/>
</dbReference>
<dbReference type="HOGENOM" id="CLU_119132_0_0_1"/>
<reference evidence="2 3" key="1">
    <citation type="submission" date="2014-06" db="EMBL/GenBank/DDBJ databases">
        <title>Evolutionary Origins and Diversification of the Mycorrhizal Mutualists.</title>
        <authorList>
            <consortium name="DOE Joint Genome Institute"/>
            <consortium name="Mycorrhizal Genomics Consortium"/>
            <person name="Kohler A."/>
            <person name="Kuo A."/>
            <person name="Nagy L.G."/>
            <person name="Floudas D."/>
            <person name="Copeland A."/>
            <person name="Barry K.W."/>
            <person name="Cichocki N."/>
            <person name="Veneault-Fourrey C."/>
            <person name="LaButti K."/>
            <person name="Lindquist E.A."/>
            <person name="Lipzen A."/>
            <person name="Lundell T."/>
            <person name="Morin E."/>
            <person name="Murat C."/>
            <person name="Riley R."/>
            <person name="Ohm R."/>
            <person name="Sun H."/>
            <person name="Tunlid A."/>
            <person name="Henrissat B."/>
            <person name="Grigoriev I.V."/>
            <person name="Hibbett D.S."/>
            <person name="Martin F."/>
        </authorList>
    </citation>
    <scope>NUCLEOTIDE SEQUENCE [LARGE SCALE GENOMIC DNA]</scope>
    <source>
        <strain evidence="2 3">SS14</strain>
    </source>
</reference>
<evidence type="ECO:0000313" key="2">
    <source>
        <dbReference type="EMBL" id="KIJ40595.1"/>
    </source>
</evidence>
<dbReference type="AlphaFoldDB" id="A0A0C9VQR0"/>
<dbReference type="OrthoDB" id="2131701at2759"/>
<organism evidence="2 3">
    <name type="scientific">Sphaerobolus stellatus (strain SS14)</name>
    <dbReference type="NCBI Taxonomy" id="990650"/>
    <lineage>
        <taxon>Eukaryota</taxon>
        <taxon>Fungi</taxon>
        <taxon>Dikarya</taxon>
        <taxon>Basidiomycota</taxon>
        <taxon>Agaricomycotina</taxon>
        <taxon>Agaricomycetes</taxon>
        <taxon>Phallomycetidae</taxon>
        <taxon>Geastrales</taxon>
        <taxon>Sphaerobolaceae</taxon>
        <taxon>Sphaerobolus</taxon>
    </lineage>
</organism>
<accession>A0A0C9VQR0</accession>
<dbReference type="SUPFAM" id="SSF50370">
    <property type="entry name" value="Ricin B-like lectins"/>
    <property type="match status" value="1"/>
</dbReference>
<evidence type="ECO:0000259" key="1">
    <source>
        <dbReference type="Pfam" id="PF14200"/>
    </source>
</evidence>
<dbReference type="InterPro" id="IPR000772">
    <property type="entry name" value="Ricin_B_lectin"/>
</dbReference>
<proteinExistence type="predicted"/>
<dbReference type="Proteomes" id="UP000054279">
    <property type="component" value="Unassembled WGS sequence"/>
</dbReference>
<sequence>MSLQPGTYNIINAKSGTALDLNDSEIDPIAGHPSHGGESQKWCLEQIFASQWTIRNVQSGGYLHVEGNEDGTSVTLSDVPFGWDIKPEQADPNEVRIYIPDTSTPINVDLADFGSTTSGTPVVIFKKWDGKNQIWRLQQVEI</sequence>
<dbReference type="Gene3D" id="2.80.10.50">
    <property type="match status" value="1"/>
</dbReference>
<evidence type="ECO:0000313" key="3">
    <source>
        <dbReference type="Proteomes" id="UP000054279"/>
    </source>
</evidence>
<dbReference type="InterPro" id="IPR035992">
    <property type="entry name" value="Ricin_B-like_lectins"/>
</dbReference>
<dbReference type="Pfam" id="PF14200">
    <property type="entry name" value="RicinB_lectin_2"/>
    <property type="match status" value="1"/>
</dbReference>
<dbReference type="EMBL" id="KN837143">
    <property type="protein sequence ID" value="KIJ40595.1"/>
    <property type="molecule type" value="Genomic_DNA"/>
</dbReference>
<feature type="domain" description="Ricin B lectin" evidence="1">
    <location>
        <begin position="4"/>
        <end position="76"/>
    </location>
</feature>
<gene>
    <name evidence="2" type="ORF">M422DRAFT_68522</name>
</gene>
<keyword evidence="3" id="KW-1185">Reference proteome</keyword>